<dbReference type="InterPro" id="IPR002559">
    <property type="entry name" value="Transposase_11"/>
</dbReference>
<reference evidence="3" key="1">
    <citation type="submission" date="2012-10" db="EMBL/GenBank/DDBJ databases">
        <authorList>
            <person name="Maita H."/>
            <person name="Sato S."/>
        </authorList>
    </citation>
    <scope>NUCLEOTIDE SEQUENCE</scope>
    <source>
        <strain evidence="3">NZP2037</strain>
    </source>
</reference>
<dbReference type="GO" id="GO:0006313">
    <property type="term" value="P:DNA transposition"/>
    <property type="evidence" value="ECO:0007669"/>
    <property type="project" value="InterPro"/>
</dbReference>
<name>M5AMW1_RHILI</name>
<reference evidence="3" key="2">
    <citation type="journal article" date="2013" name="Microbes Environ.">
        <title>Commonalities and Differences among Symbiosis Islands of Three Mesorhizobium loti Strains.</title>
        <authorList>
            <person name="Kasai-Maita H."/>
            <person name="Hirakawa H."/>
            <person name="Nakamura Y."/>
            <person name="Kaneko T."/>
            <person name="Miki K."/>
            <person name="Maruya J."/>
            <person name="Okazaki S."/>
            <person name="Tabata S."/>
            <person name="Saeki K."/>
            <person name="Sato S."/>
        </authorList>
    </citation>
    <scope>NUCLEOTIDE SEQUENCE</scope>
    <source>
        <strain evidence="3">NZP2037</strain>
    </source>
</reference>
<evidence type="ECO:0000259" key="1">
    <source>
        <dbReference type="Pfam" id="PF01609"/>
    </source>
</evidence>
<evidence type="ECO:0000313" key="3">
    <source>
        <dbReference type="EMBL" id="BAN09727.1"/>
    </source>
</evidence>
<dbReference type="NCBIfam" id="NF033580">
    <property type="entry name" value="transpos_IS5_3"/>
    <property type="match status" value="1"/>
</dbReference>
<dbReference type="InterPro" id="IPR025161">
    <property type="entry name" value="IS402-like_dom"/>
</dbReference>
<dbReference type="RefSeq" id="WP_019863384.1">
    <property type="nucleotide sequence ID" value="NZ_LZTH01000019.1"/>
</dbReference>
<evidence type="ECO:0000259" key="2">
    <source>
        <dbReference type="Pfam" id="PF13340"/>
    </source>
</evidence>
<protein>
    <submittedName>
        <fullName evidence="3">Putative transposase</fullName>
    </submittedName>
</protein>
<dbReference type="GO" id="GO:0004803">
    <property type="term" value="F:transposase activity"/>
    <property type="evidence" value="ECO:0007669"/>
    <property type="project" value="InterPro"/>
</dbReference>
<dbReference type="PANTHER" id="PTHR30007">
    <property type="entry name" value="PHP DOMAIN PROTEIN"/>
    <property type="match status" value="1"/>
</dbReference>
<proteinExistence type="predicted"/>
<dbReference type="OrthoDB" id="9798237at2"/>
<organism evidence="3">
    <name type="scientific">Rhizobium loti</name>
    <name type="common">Mesorhizobium loti</name>
    <dbReference type="NCBI Taxonomy" id="381"/>
    <lineage>
        <taxon>Bacteria</taxon>
        <taxon>Pseudomonadati</taxon>
        <taxon>Pseudomonadota</taxon>
        <taxon>Alphaproteobacteria</taxon>
        <taxon>Hyphomicrobiales</taxon>
        <taxon>Phyllobacteriaceae</taxon>
        <taxon>Mesorhizobium</taxon>
    </lineage>
</organism>
<dbReference type="Pfam" id="PF13340">
    <property type="entry name" value="DUF4096"/>
    <property type="match status" value="1"/>
</dbReference>
<feature type="domain" description="Transposase IS4-like" evidence="1">
    <location>
        <begin position="110"/>
        <end position="262"/>
    </location>
</feature>
<dbReference type="GO" id="GO:0003677">
    <property type="term" value="F:DNA binding"/>
    <property type="evidence" value="ECO:0007669"/>
    <property type="project" value="InterPro"/>
</dbReference>
<dbReference type="Pfam" id="PF01609">
    <property type="entry name" value="DDE_Tnp_1"/>
    <property type="match status" value="1"/>
</dbReference>
<accession>M5AMW1</accession>
<sequence>MWTDITRAKHARKGLRYSSDLTDAEWVVLEPLLPPRSALGRPPKWSQRSIMEGVFYVLRSGLPWRMLPRDLPPVSTVQRYFYAWRDSGLWSTINHLLLMAVRVAAGREASPSAGVIDSQSVKTTESGGLCGYDAGKKIKGRKRHILTDTLGLLVAAIVHTADIQDRDGAPEVLASIRESFPWLRHVFADGGYAGEKLQTALRGKGDWTLEIIKRSDAAKGFVLLPRRWVVERTFAWFGRNRRLSKDFEETIESSTAWLLLASVQLMTRRIANP</sequence>
<dbReference type="PANTHER" id="PTHR30007:SF0">
    <property type="entry name" value="TRANSPOSASE"/>
    <property type="match status" value="1"/>
</dbReference>
<dbReference type="EMBL" id="AP012557">
    <property type="protein sequence ID" value="BAN09727.1"/>
    <property type="molecule type" value="Genomic_DNA"/>
</dbReference>
<feature type="domain" description="Insertion element IS402-like" evidence="2">
    <location>
        <begin position="21"/>
        <end position="93"/>
    </location>
</feature>
<dbReference type="AlphaFoldDB" id="M5AMW1"/>